<dbReference type="AlphaFoldDB" id="K1RW45"/>
<dbReference type="Gene3D" id="3.30.70.100">
    <property type="match status" value="1"/>
</dbReference>
<protein>
    <submittedName>
        <fullName evidence="2">NipSnap-like protein 2</fullName>
    </submittedName>
</protein>
<reference evidence="2" key="1">
    <citation type="journal article" date="2012" name="Nature">
        <title>The oyster genome reveals stress adaptation and complexity of shell formation.</title>
        <authorList>
            <person name="Zhang G."/>
            <person name="Fang X."/>
            <person name="Guo X."/>
            <person name="Li L."/>
            <person name="Luo R."/>
            <person name="Xu F."/>
            <person name="Yang P."/>
            <person name="Zhang L."/>
            <person name="Wang X."/>
            <person name="Qi H."/>
            <person name="Xiong Z."/>
            <person name="Que H."/>
            <person name="Xie Y."/>
            <person name="Holland P.W."/>
            <person name="Paps J."/>
            <person name="Zhu Y."/>
            <person name="Wu F."/>
            <person name="Chen Y."/>
            <person name="Wang J."/>
            <person name="Peng C."/>
            <person name="Meng J."/>
            <person name="Yang L."/>
            <person name="Liu J."/>
            <person name="Wen B."/>
            <person name="Zhang N."/>
            <person name="Huang Z."/>
            <person name="Zhu Q."/>
            <person name="Feng Y."/>
            <person name="Mount A."/>
            <person name="Hedgecock D."/>
            <person name="Xu Z."/>
            <person name="Liu Y."/>
            <person name="Domazet-Loso T."/>
            <person name="Du Y."/>
            <person name="Sun X."/>
            <person name="Zhang S."/>
            <person name="Liu B."/>
            <person name="Cheng P."/>
            <person name="Jiang X."/>
            <person name="Li J."/>
            <person name="Fan D."/>
            <person name="Wang W."/>
            <person name="Fu W."/>
            <person name="Wang T."/>
            <person name="Wang B."/>
            <person name="Zhang J."/>
            <person name="Peng Z."/>
            <person name="Li Y."/>
            <person name="Li N."/>
            <person name="Wang J."/>
            <person name="Chen M."/>
            <person name="He Y."/>
            <person name="Tan F."/>
            <person name="Song X."/>
            <person name="Zheng Q."/>
            <person name="Huang R."/>
            <person name="Yang H."/>
            <person name="Du X."/>
            <person name="Chen L."/>
            <person name="Yang M."/>
            <person name="Gaffney P.M."/>
            <person name="Wang S."/>
            <person name="Luo L."/>
            <person name="She Z."/>
            <person name="Ming Y."/>
            <person name="Huang W."/>
            <person name="Zhang S."/>
            <person name="Huang B."/>
            <person name="Zhang Y."/>
            <person name="Qu T."/>
            <person name="Ni P."/>
            <person name="Miao G."/>
            <person name="Wang J."/>
            <person name="Wang Q."/>
            <person name="Steinberg C.E."/>
            <person name="Wang H."/>
            <person name="Li N."/>
            <person name="Qian L."/>
            <person name="Zhang G."/>
            <person name="Li Y."/>
            <person name="Yang H."/>
            <person name="Liu X."/>
            <person name="Wang J."/>
            <person name="Yin Y."/>
            <person name="Wang J."/>
        </authorList>
    </citation>
    <scope>NUCLEOTIDE SEQUENCE [LARGE SCALE GENOMIC DNA]</scope>
    <source>
        <strain evidence="2">05x7-T-G4-1.051#20</strain>
    </source>
</reference>
<gene>
    <name evidence="2" type="ORF">CGI_10018531</name>
</gene>
<dbReference type="GO" id="GO:0048168">
    <property type="term" value="P:regulation of neuronal synaptic plasticity"/>
    <property type="evidence" value="ECO:0007669"/>
    <property type="project" value="TreeGrafter"/>
</dbReference>
<evidence type="ECO:0000256" key="1">
    <source>
        <dbReference type="ARBA" id="ARBA00006927"/>
    </source>
</evidence>
<dbReference type="PANTHER" id="PTHR13109:SF7">
    <property type="entry name" value="NEUROCHONDRIN"/>
    <property type="match status" value="1"/>
</dbReference>
<comment type="similarity">
    <text evidence="1">Belongs to the neurochondrin family.</text>
</comment>
<dbReference type="Pfam" id="PF05536">
    <property type="entry name" value="Neurochondrin"/>
    <property type="match status" value="3"/>
</dbReference>
<dbReference type="FunCoup" id="K1RW45">
    <property type="interactions" value="68"/>
</dbReference>
<dbReference type="HOGENOM" id="CLU_554607_0_0_1"/>
<dbReference type="InParanoid" id="K1RW45"/>
<dbReference type="PANTHER" id="PTHR13109">
    <property type="entry name" value="NEUROCHONDRIN"/>
    <property type="match status" value="1"/>
</dbReference>
<dbReference type="InterPro" id="IPR011008">
    <property type="entry name" value="Dimeric_a/b-barrel"/>
</dbReference>
<dbReference type="GO" id="GO:0030425">
    <property type="term" value="C:dendrite"/>
    <property type="evidence" value="ECO:0007669"/>
    <property type="project" value="TreeGrafter"/>
</dbReference>
<dbReference type="InterPro" id="IPR008709">
    <property type="entry name" value="Neurochondrin"/>
</dbReference>
<accession>K1RW45</accession>
<dbReference type="SUPFAM" id="SSF54909">
    <property type="entry name" value="Dimeric alpha+beta barrel"/>
    <property type="match status" value="1"/>
</dbReference>
<name>K1RW45_MAGGI</name>
<dbReference type="EMBL" id="JH816130">
    <property type="protein sequence ID" value="EKC39051.1"/>
    <property type="molecule type" value="Genomic_DNA"/>
</dbReference>
<sequence>MARVLRSTAGFALRNQTRVASFDFINYRTSRNKMLRYRKNQILLPFNFWPAPVPREGKNIYEMRSYTLKQSAIYVAIRYSYWHNKNKTYWYLQDNQIFCIEILKAKGLRYRQDNDEVAVCGLFTDLGDLFTVHHMWGYKDLQTRKETREMAWSKPGWDECVAYTDSHPEDCSANIYKSMALSVLSGLCADSKLVESTSLYRILKPLNEIIVTKQSNSEELENMVNDAFEVLKMFAGSQQGIKQLMDSGTIASLAKVISKDLYGSSKASDLMTYILHAMRPCIWTGQGKALEKMLNFYAQNMEENQNQEKFELCNFIALILRVMPMDEVCEKADLLCACYHLLENIIIYLTTSPSLLLDEKQILQLHSAMLGAFHSIIFFLKELSDENNPQGQSTTSVDLLRFLLPGLCHLTSEDDPRKILVDNELLPMLNFYLKRLLKRYFRNDSNDNVVKALELLCNIFLNFAVIEPGLVRKSDHLINVTIVVMEAVPIVG</sequence>
<dbReference type="GO" id="GO:0031175">
    <property type="term" value="P:neuron projection development"/>
    <property type="evidence" value="ECO:0007669"/>
    <property type="project" value="TreeGrafter"/>
</dbReference>
<evidence type="ECO:0000313" key="2">
    <source>
        <dbReference type="EMBL" id="EKC39051.1"/>
    </source>
</evidence>
<proteinExistence type="inferred from homology"/>
<organism evidence="2">
    <name type="scientific">Magallana gigas</name>
    <name type="common">Pacific oyster</name>
    <name type="synonym">Crassostrea gigas</name>
    <dbReference type="NCBI Taxonomy" id="29159"/>
    <lineage>
        <taxon>Eukaryota</taxon>
        <taxon>Metazoa</taxon>
        <taxon>Spiralia</taxon>
        <taxon>Lophotrochozoa</taxon>
        <taxon>Mollusca</taxon>
        <taxon>Bivalvia</taxon>
        <taxon>Autobranchia</taxon>
        <taxon>Pteriomorphia</taxon>
        <taxon>Ostreida</taxon>
        <taxon>Ostreoidea</taxon>
        <taxon>Ostreidae</taxon>
        <taxon>Magallana</taxon>
    </lineage>
</organism>